<feature type="compositionally biased region" description="Polar residues" evidence="1">
    <location>
        <begin position="196"/>
        <end position="205"/>
    </location>
</feature>
<keyword evidence="3" id="KW-1185">Reference proteome</keyword>
<feature type="compositionally biased region" description="Polar residues" evidence="1">
    <location>
        <begin position="805"/>
        <end position="820"/>
    </location>
</feature>
<evidence type="ECO:0000313" key="2">
    <source>
        <dbReference type="EMBL" id="KAF8793173.1"/>
    </source>
</evidence>
<name>A0A8T0FWJ9_ARGBR</name>
<feature type="compositionally biased region" description="Polar residues" evidence="1">
    <location>
        <begin position="502"/>
        <end position="512"/>
    </location>
</feature>
<dbReference type="AlphaFoldDB" id="A0A8T0FWJ9"/>
<feature type="compositionally biased region" description="Basic and acidic residues" evidence="1">
    <location>
        <begin position="236"/>
        <end position="245"/>
    </location>
</feature>
<proteinExistence type="predicted"/>
<feature type="region of interest" description="Disordered" evidence="1">
    <location>
        <begin position="196"/>
        <end position="215"/>
    </location>
</feature>
<feature type="region of interest" description="Disordered" evidence="1">
    <location>
        <begin position="493"/>
        <end position="521"/>
    </location>
</feature>
<feature type="region of interest" description="Disordered" evidence="1">
    <location>
        <begin position="798"/>
        <end position="832"/>
    </location>
</feature>
<evidence type="ECO:0000313" key="3">
    <source>
        <dbReference type="Proteomes" id="UP000807504"/>
    </source>
</evidence>
<dbReference type="Proteomes" id="UP000807504">
    <property type="component" value="Unassembled WGS sequence"/>
</dbReference>
<reference evidence="2" key="2">
    <citation type="submission" date="2020-06" db="EMBL/GenBank/DDBJ databases">
        <authorList>
            <person name="Sheffer M."/>
        </authorList>
    </citation>
    <scope>NUCLEOTIDE SEQUENCE</scope>
</reference>
<protein>
    <submittedName>
        <fullName evidence="2">Uncharacterized protein</fullName>
    </submittedName>
</protein>
<sequence length="1022" mass="115349">MNVNSLSRRHGMSEILISFTMALRCSAKQIADFVVLWGMAGTYPRYCVHAEDARDLKSLDLIISTLDVFVDAFCFSFEEIYRKYEVDLPLLEEQFMEFLKPRCLLMTKDNKCFNFMMVCAFVSEIINSFVFYNKCFHLVKAASRCLEATLKKRFKRIFETESGWEELMSFCIKIHSLVYPPEKKCELDGNGSQAQCAENKSANSESAERNDYETENGSSILMASKMNTSFPKSAKKSTEMSVKNDDADDDEEWHTKISDKKSSILVNKDLTTETNGEEIKDLCDLKIPNPTNAVQIKDEISSLNSENDETNARKINEEQFVMDDLEFTNMATEKMDTSNNKIDTEKPGQMKGSKKTLTLSFGKELVTKKVTWCLEDVRNLEPASIDAFHLKDKHSSPIEKSQDVENIADENSARKEEKGSVKYFADLSFPNLTQEIIRPIIDNNGEEGPGKLGQKTDCSRNVTLSFGDYLAIKEVTERLEDLCKLEPASTGEMNVLKHKGNDSSTNEESPNKATVADEKNSKEDNVNVCGTNMLYPLLPNLVQKISKATIYDIDEGDEEKLGQKNVCSRNVTISFEDYLAIKKATESIENLCNLGLTSTDTTNIPHLKGNDSFTHESEDVRNIVDKNNLKGDSEKNYAIDKADSSLHDSIENTKMVINDKEKDMENLGHMIRFKKHLTLPLGKDSVIKKEPEKGVKSGYSGFVSAIDTSYTLQLKGEISYSNEELKARQVTDDKNNERDGNKETAAHSLQLNLAHELANMSGVKEDNNNNVDDAKKLGKMAGFKKKLTLNFGKDPSMEKAKTLEDSSNTSHTSIRTSHTFPTGDKESFSKVESEDEEPFNILVMSSDKVRLRITENLQHLSEIMEVLKRCEEDIEPNLFSPNEWDIFSNDAKEEEDLEETDGTLESYRSCDLTMCELSIKAIILAQNMKLGQSIKRIFLEGDSSEVESVPKASGGEPSAEMSNEVAHEYGNRMFELETPRCSLCVDGFDSFFNDYIFKFGFKYSDINLLTDVFNLQCHEISD</sequence>
<reference evidence="2" key="1">
    <citation type="journal article" date="2020" name="bioRxiv">
        <title>Chromosome-level reference genome of the European wasp spider Argiope bruennichi: a resource for studies on range expansion and evolutionary adaptation.</title>
        <authorList>
            <person name="Sheffer M.M."/>
            <person name="Hoppe A."/>
            <person name="Krehenwinkel H."/>
            <person name="Uhl G."/>
            <person name="Kuss A.W."/>
            <person name="Jensen L."/>
            <person name="Jensen C."/>
            <person name="Gillespie R.G."/>
            <person name="Hoff K.J."/>
            <person name="Prost S."/>
        </authorList>
    </citation>
    <scope>NUCLEOTIDE SEQUENCE</scope>
</reference>
<organism evidence="2 3">
    <name type="scientific">Argiope bruennichi</name>
    <name type="common">Wasp spider</name>
    <name type="synonym">Aranea bruennichi</name>
    <dbReference type="NCBI Taxonomy" id="94029"/>
    <lineage>
        <taxon>Eukaryota</taxon>
        <taxon>Metazoa</taxon>
        <taxon>Ecdysozoa</taxon>
        <taxon>Arthropoda</taxon>
        <taxon>Chelicerata</taxon>
        <taxon>Arachnida</taxon>
        <taxon>Araneae</taxon>
        <taxon>Araneomorphae</taxon>
        <taxon>Entelegynae</taxon>
        <taxon>Araneoidea</taxon>
        <taxon>Araneidae</taxon>
        <taxon>Argiope</taxon>
    </lineage>
</organism>
<comment type="caution">
    <text evidence="2">The sequence shown here is derived from an EMBL/GenBank/DDBJ whole genome shotgun (WGS) entry which is preliminary data.</text>
</comment>
<feature type="compositionally biased region" description="Basic and acidic residues" evidence="1">
    <location>
        <begin position="823"/>
        <end position="832"/>
    </location>
</feature>
<gene>
    <name evidence="2" type="ORF">HNY73_004690</name>
</gene>
<accession>A0A8T0FWJ9</accession>
<feature type="region of interest" description="Disordered" evidence="1">
    <location>
        <begin position="231"/>
        <end position="250"/>
    </location>
</feature>
<evidence type="ECO:0000256" key="1">
    <source>
        <dbReference type="SAM" id="MobiDB-lite"/>
    </source>
</evidence>
<dbReference type="EMBL" id="JABXBU010000003">
    <property type="protein sequence ID" value="KAF8793173.1"/>
    <property type="molecule type" value="Genomic_DNA"/>
</dbReference>